<dbReference type="SMART" id="SM00890">
    <property type="entry name" value="EKR"/>
    <property type="match status" value="1"/>
</dbReference>
<name>A0A1Y4L653_9FIRM</name>
<dbReference type="PROSITE" id="PS00198">
    <property type="entry name" value="4FE4S_FER_1"/>
    <property type="match status" value="1"/>
</dbReference>
<dbReference type="PANTHER" id="PTHR32154:SF0">
    <property type="entry name" value="PYRUVATE-FLAVODOXIN OXIDOREDUCTASE-RELATED"/>
    <property type="match status" value="1"/>
</dbReference>
<protein>
    <submittedName>
        <fullName evidence="6">Pyruvate:ferredoxin (Flavodoxin) oxidoreductase</fullName>
    </submittedName>
</protein>
<dbReference type="FunFam" id="3.30.70.20:FF:000022">
    <property type="entry name" value="Pyruvate:ferredoxin (Flavodoxin) oxidoreductase"/>
    <property type="match status" value="1"/>
</dbReference>
<feature type="domain" description="4Fe-4S ferredoxin-type" evidence="5">
    <location>
        <begin position="205"/>
        <end position="235"/>
    </location>
</feature>
<evidence type="ECO:0000256" key="4">
    <source>
        <dbReference type="ARBA" id="ARBA00023014"/>
    </source>
</evidence>
<dbReference type="Gene3D" id="4.10.780.10">
    <property type="entry name" value="Pyruvate-flavodoxin oxidoreductase, EKR domain"/>
    <property type="match status" value="1"/>
</dbReference>
<dbReference type="InterPro" id="IPR029061">
    <property type="entry name" value="THDP-binding"/>
</dbReference>
<dbReference type="Pfam" id="PF10371">
    <property type="entry name" value="EKR"/>
    <property type="match status" value="1"/>
</dbReference>
<keyword evidence="2" id="KW-0560">Oxidoreductase</keyword>
<dbReference type="GO" id="GO:0046872">
    <property type="term" value="F:metal ion binding"/>
    <property type="evidence" value="ECO:0007669"/>
    <property type="project" value="UniProtKB-KW"/>
</dbReference>
<evidence type="ECO:0000256" key="2">
    <source>
        <dbReference type="ARBA" id="ARBA00023002"/>
    </source>
</evidence>
<keyword evidence="1" id="KW-0479">Metal-binding</keyword>
<dbReference type="InterPro" id="IPR019456">
    <property type="entry name" value="Pyrv-flavodox_OxRtase_EKR"/>
</dbReference>
<proteinExistence type="predicted"/>
<dbReference type="InterPro" id="IPR019752">
    <property type="entry name" value="Pyrv/ketoisovalerate_OxRed_cat"/>
</dbReference>
<dbReference type="Pfam" id="PF01558">
    <property type="entry name" value="POR"/>
    <property type="match status" value="1"/>
</dbReference>
<evidence type="ECO:0000259" key="5">
    <source>
        <dbReference type="PROSITE" id="PS51379"/>
    </source>
</evidence>
<dbReference type="SUPFAM" id="SSF52518">
    <property type="entry name" value="Thiamin diphosphate-binding fold (THDP-binding)"/>
    <property type="match status" value="1"/>
</dbReference>
<keyword evidence="4" id="KW-0411">Iron-sulfur</keyword>
<dbReference type="EMBL" id="NFKL01000062">
    <property type="protein sequence ID" value="OUP52245.1"/>
    <property type="molecule type" value="Genomic_DNA"/>
</dbReference>
<organism evidence="6 7">
    <name type="scientific">Butyricicoccus pullicaecorum</name>
    <dbReference type="NCBI Taxonomy" id="501571"/>
    <lineage>
        <taxon>Bacteria</taxon>
        <taxon>Bacillati</taxon>
        <taxon>Bacillota</taxon>
        <taxon>Clostridia</taxon>
        <taxon>Eubacteriales</taxon>
        <taxon>Butyricicoccaceae</taxon>
        <taxon>Butyricicoccus</taxon>
    </lineage>
</organism>
<evidence type="ECO:0000313" key="6">
    <source>
        <dbReference type="EMBL" id="OUP52245.1"/>
    </source>
</evidence>
<keyword evidence="6" id="KW-0670">Pyruvate</keyword>
<dbReference type="Gene3D" id="3.30.70.20">
    <property type="match status" value="1"/>
</dbReference>
<evidence type="ECO:0000256" key="3">
    <source>
        <dbReference type="ARBA" id="ARBA00023004"/>
    </source>
</evidence>
<dbReference type="Proteomes" id="UP000195326">
    <property type="component" value="Unassembled WGS sequence"/>
</dbReference>
<dbReference type="GO" id="GO:0016903">
    <property type="term" value="F:oxidoreductase activity, acting on the aldehyde or oxo group of donors"/>
    <property type="evidence" value="ECO:0007669"/>
    <property type="project" value="InterPro"/>
</dbReference>
<accession>A0A1Y4L653</accession>
<dbReference type="InterPro" id="IPR037112">
    <property type="entry name" value="Pyrv-flavodox_OxR_EKR_sf"/>
</dbReference>
<evidence type="ECO:0000313" key="7">
    <source>
        <dbReference type="Proteomes" id="UP000195326"/>
    </source>
</evidence>
<sequence length="377" mass="40818">AQFYIIDAGKLAAEIGLGKRTNSILQAAFFALTKVIPLDVAVEDMKKNNYNSYFKKAGQKIVDLNNQAVDVGVSAAVKVEIPESWANAVDAPAQEIEATPFVKEIVLPMDRQQGDKLPVSVFQKHGVLDGTWENGTSAYSKRGVATMVPKWDGSACIQCNRCAATCPHAAIRPVLLTEEEKANVPASFETVPAKGLGKDAPAYSYRMQISPYDCLGCGVCLTACPAKGALTMTPFDEMKPEQENFDKVAMNEAYLKKDVISDKNMKSVQFAKPYFQFSAACAGCAETTYIKLVSQLVGDRMYIGNAAGCSSAYSGGAPILPYCKDNRGFGPAWEHSLFEDNAEFAFGFYHAQDAIRKEIIVRLEALKEAGVAAPAID</sequence>
<dbReference type="InterPro" id="IPR050722">
    <property type="entry name" value="Pyruvate:ferred/Flavod_OxRd"/>
</dbReference>
<dbReference type="InterPro" id="IPR017900">
    <property type="entry name" value="4Fe4S_Fe_S_CS"/>
</dbReference>
<dbReference type="SUPFAM" id="SSF54862">
    <property type="entry name" value="4Fe-4S ferredoxins"/>
    <property type="match status" value="1"/>
</dbReference>
<gene>
    <name evidence="6" type="ORF">B5F15_16590</name>
</gene>
<dbReference type="GO" id="GO:0051536">
    <property type="term" value="F:iron-sulfur cluster binding"/>
    <property type="evidence" value="ECO:0007669"/>
    <property type="project" value="UniProtKB-KW"/>
</dbReference>
<dbReference type="Gene3D" id="3.40.50.970">
    <property type="match status" value="1"/>
</dbReference>
<dbReference type="RefSeq" id="WP_143287936.1">
    <property type="nucleotide sequence ID" value="NZ_NFKL01000062.1"/>
</dbReference>
<dbReference type="InterPro" id="IPR017896">
    <property type="entry name" value="4Fe4S_Fe-S-bd"/>
</dbReference>
<dbReference type="Gene3D" id="3.40.920.10">
    <property type="entry name" value="Pyruvate-ferredoxin oxidoreductase, PFOR, domain III"/>
    <property type="match status" value="1"/>
</dbReference>
<feature type="domain" description="4Fe-4S ferredoxin-type" evidence="5">
    <location>
        <begin position="147"/>
        <end position="176"/>
    </location>
</feature>
<dbReference type="PANTHER" id="PTHR32154">
    <property type="entry name" value="PYRUVATE-FLAVODOXIN OXIDOREDUCTASE-RELATED"/>
    <property type="match status" value="1"/>
</dbReference>
<dbReference type="PROSITE" id="PS51379">
    <property type="entry name" value="4FE4S_FER_2"/>
    <property type="match status" value="2"/>
</dbReference>
<feature type="non-terminal residue" evidence="6">
    <location>
        <position position="1"/>
    </location>
</feature>
<comment type="caution">
    <text evidence="6">The sequence shown here is derived from an EMBL/GenBank/DDBJ whole genome shotgun (WGS) entry which is preliminary data.</text>
</comment>
<dbReference type="SUPFAM" id="SSF53323">
    <property type="entry name" value="Pyruvate-ferredoxin oxidoreductase, PFOR, domain III"/>
    <property type="match status" value="1"/>
</dbReference>
<keyword evidence="3" id="KW-0408">Iron</keyword>
<dbReference type="AlphaFoldDB" id="A0A1Y4L653"/>
<reference evidence="7" key="1">
    <citation type="submission" date="2017-04" db="EMBL/GenBank/DDBJ databases">
        <title>Function of individual gut microbiota members based on whole genome sequencing of pure cultures obtained from chicken caecum.</title>
        <authorList>
            <person name="Medvecky M."/>
            <person name="Cejkova D."/>
            <person name="Polansky O."/>
            <person name="Karasova D."/>
            <person name="Kubasova T."/>
            <person name="Cizek A."/>
            <person name="Rychlik I."/>
        </authorList>
    </citation>
    <scope>NUCLEOTIDE SEQUENCE [LARGE SCALE GENOMIC DNA]</scope>
    <source>
        <strain evidence="7">An179</strain>
    </source>
</reference>
<dbReference type="GO" id="GO:0006979">
    <property type="term" value="P:response to oxidative stress"/>
    <property type="evidence" value="ECO:0007669"/>
    <property type="project" value="TreeGrafter"/>
</dbReference>
<dbReference type="Pfam" id="PF12838">
    <property type="entry name" value="Fer4_7"/>
    <property type="match status" value="1"/>
</dbReference>
<dbReference type="InterPro" id="IPR002869">
    <property type="entry name" value="Pyrv_flavodox_OxRed_cen"/>
</dbReference>
<evidence type="ECO:0000256" key="1">
    <source>
        <dbReference type="ARBA" id="ARBA00022723"/>
    </source>
</evidence>
<feature type="non-terminal residue" evidence="6">
    <location>
        <position position="377"/>
    </location>
</feature>